<reference evidence="3 4" key="1">
    <citation type="submission" date="2020-02" db="EMBL/GenBank/DDBJ databases">
        <title>Whole-genome analyses of novel actinobacteria.</title>
        <authorList>
            <person name="Sahin N."/>
            <person name="Tokatli A."/>
        </authorList>
    </citation>
    <scope>NUCLEOTIDE SEQUENCE [LARGE SCALE GENOMIC DNA]</scope>
    <source>
        <strain evidence="3 4">YC504</strain>
    </source>
</reference>
<gene>
    <name evidence="3" type="ORF">G6045_40695</name>
</gene>
<sequence>DDDREQHEQTGPPPGGGYGPPGEPPDGGGPGRRTGLLVLLAVIVAVGVIAAVFLVATGDGNGGGDGENPDPSATKKPTPSLSIPSELPTGIPTDLPTGLPTGFPTDLPTGLPTDIPTALPTDFASPAGDETPYFLLAAGDCFDVGTSAQGYAVRKSCTSAHDAEVVKIAELEGTYGTEQAIRSAASKLCQGPLDTKAAKQPAGTVRGTLVQYPDPTGFQTGIDSVACSLSGDTKAGGRKLTKPLK</sequence>
<dbReference type="RefSeq" id="WP_165337275.1">
    <property type="nucleotide sequence ID" value="NZ_JAAKZW010000487.1"/>
</dbReference>
<dbReference type="Proteomes" id="UP000481109">
    <property type="component" value="Unassembled WGS sequence"/>
</dbReference>
<evidence type="ECO:0000313" key="4">
    <source>
        <dbReference type="Proteomes" id="UP000481109"/>
    </source>
</evidence>
<proteinExistence type="predicted"/>
<comment type="caution">
    <text evidence="3">The sequence shown here is derived from an EMBL/GenBank/DDBJ whole genome shotgun (WGS) entry which is preliminary data.</text>
</comment>
<keyword evidence="4" id="KW-1185">Reference proteome</keyword>
<evidence type="ECO:0000256" key="2">
    <source>
        <dbReference type="SAM" id="Phobius"/>
    </source>
</evidence>
<keyword evidence="2" id="KW-0472">Membrane</keyword>
<organism evidence="3 4">
    <name type="scientific">Streptomyces mesophilus</name>
    <dbReference type="NCBI Taxonomy" id="1775132"/>
    <lineage>
        <taxon>Bacteria</taxon>
        <taxon>Bacillati</taxon>
        <taxon>Actinomycetota</taxon>
        <taxon>Actinomycetes</taxon>
        <taxon>Kitasatosporales</taxon>
        <taxon>Streptomycetaceae</taxon>
        <taxon>Streptomyces</taxon>
    </lineage>
</organism>
<feature type="compositionally biased region" description="Gly residues" evidence="1">
    <location>
        <begin position="16"/>
        <end position="31"/>
    </location>
</feature>
<feature type="region of interest" description="Disordered" evidence="1">
    <location>
        <begin position="59"/>
        <end position="119"/>
    </location>
</feature>
<feature type="non-terminal residue" evidence="3">
    <location>
        <position position="1"/>
    </location>
</feature>
<evidence type="ECO:0000256" key="1">
    <source>
        <dbReference type="SAM" id="MobiDB-lite"/>
    </source>
</evidence>
<protein>
    <submittedName>
        <fullName evidence="3">Uncharacterized protein</fullName>
    </submittedName>
</protein>
<dbReference type="EMBL" id="JAAKZW010000487">
    <property type="protein sequence ID" value="NGO81916.1"/>
    <property type="molecule type" value="Genomic_DNA"/>
</dbReference>
<feature type="region of interest" description="Disordered" evidence="1">
    <location>
        <begin position="1"/>
        <end position="31"/>
    </location>
</feature>
<feature type="transmembrane region" description="Helical" evidence="2">
    <location>
        <begin position="36"/>
        <end position="56"/>
    </location>
</feature>
<name>A0A6G4XWF6_9ACTN</name>
<evidence type="ECO:0000313" key="3">
    <source>
        <dbReference type="EMBL" id="NGO81916.1"/>
    </source>
</evidence>
<accession>A0A6G4XWF6</accession>
<dbReference type="AlphaFoldDB" id="A0A6G4XWF6"/>
<keyword evidence="2" id="KW-0812">Transmembrane</keyword>
<keyword evidence="2" id="KW-1133">Transmembrane helix</keyword>